<dbReference type="AlphaFoldDB" id="A0A941IB92"/>
<sequence>MACFKFCIVCALIRSNTQLSSYIVVTEDFFANIFPVLASAGYISTTIHELAMP</sequence>
<evidence type="ECO:0000313" key="1">
    <source>
        <dbReference type="EMBL" id="MBR7797493.1"/>
    </source>
</evidence>
<reference evidence="1" key="1">
    <citation type="submission" date="2021-04" db="EMBL/GenBank/DDBJ databases">
        <title>Isolation and polyphasic classification of algal microorganism.</title>
        <authorList>
            <person name="Wang S."/>
        </authorList>
    </citation>
    <scope>NUCLEOTIDE SEQUENCE</scope>
    <source>
        <strain evidence="1">720a</strain>
    </source>
</reference>
<proteinExistence type="predicted"/>
<accession>A0A941IB92</accession>
<name>A0A941IB92_9BACI</name>
<dbReference type="Proteomes" id="UP000675284">
    <property type="component" value="Unassembled WGS sequence"/>
</dbReference>
<dbReference type="RefSeq" id="WP_166530758.1">
    <property type="nucleotide sequence ID" value="NZ_JAGSOT010000057.1"/>
</dbReference>
<protein>
    <submittedName>
        <fullName evidence="1">Uncharacterized protein</fullName>
    </submittedName>
</protein>
<evidence type="ECO:0000313" key="2">
    <source>
        <dbReference type="Proteomes" id="UP000675284"/>
    </source>
</evidence>
<organism evidence="1 2">
    <name type="scientific">Virgibacillus salarius</name>
    <dbReference type="NCBI Taxonomy" id="447199"/>
    <lineage>
        <taxon>Bacteria</taxon>
        <taxon>Bacillati</taxon>
        <taxon>Bacillota</taxon>
        <taxon>Bacilli</taxon>
        <taxon>Bacillales</taxon>
        <taxon>Bacillaceae</taxon>
        <taxon>Virgibacillus</taxon>
    </lineage>
</organism>
<gene>
    <name evidence="1" type="ORF">KCX74_15795</name>
</gene>
<keyword evidence="2" id="KW-1185">Reference proteome</keyword>
<comment type="caution">
    <text evidence="1">The sequence shown here is derived from an EMBL/GenBank/DDBJ whole genome shotgun (WGS) entry which is preliminary data.</text>
</comment>
<dbReference type="EMBL" id="JAGSOT010000057">
    <property type="protein sequence ID" value="MBR7797493.1"/>
    <property type="molecule type" value="Genomic_DNA"/>
</dbReference>